<evidence type="ECO:0000256" key="8">
    <source>
        <dbReference type="ARBA" id="ARBA00022958"/>
    </source>
</evidence>
<keyword evidence="7 13" id="KW-0812">Transmembrane</keyword>
<feature type="transmembrane region" description="Helical" evidence="13">
    <location>
        <begin position="184"/>
        <end position="210"/>
    </location>
</feature>
<feature type="binding site" evidence="12">
    <location>
        <position position="434"/>
    </location>
    <ligand>
        <name>K(+)</name>
        <dbReference type="ChEBI" id="CHEBI:29103"/>
    </ligand>
</feature>
<dbReference type="PANTHER" id="PTHR32024">
    <property type="entry name" value="TRK SYSTEM POTASSIUM UPTAKE PROTEIN TRKG-RELATED"/>
    <property type="match status" value="1"/>
</dbReference>
<dbReference type="InterPro" id="IPR003445">
    <property type="entry name" value="Cat_transpt"/>
</dbReference>
<feature type="binding site" evidence="12">
    <location>
        <position position="113"/>
    </location>
    <ligand>
        <name>K(+)</name>
        <dbReference type="ChEBI" id="CHEBI:29103"/>
    </ligand>
</feature>
<keyword evidence="3" id="KW-0813">Transport</keyword>
<keyword evidence="8 12" id="KW-0630">Potassium</keyword>
<keyword evidence="11 13" id="KW-0472">Membrane</keyword>
<protein>
    <recommendedName>
        <fullName evidence="16">Potassium transporter</fullName>
    </recommendedName>
</protein>
<evidence type="ECO:0000256" key="4">
    <source>
        <dbReference type="ARBA" id="ARBA00022475"/>
    </source>
</evidence>
<accession>A0A1F7FKE8</accession>
<name>A0A1F7FKE8_UNCRA</name>
<evidence type="ECO:0000313" key="15">
    <source>
        <dbReference type="Proteomes" id="UP000179243"/>
    </source>
</evidence>
<keyword evidence="12" id="KW-0479">Metal-binding</keyword>
<evidence type="ECO:0000256" key="10">
    <source>
        <dbReference type="ARBA" id="ARBA00023065"/>
    </source>
</evidence>
<dbReference type="Pfam" id="PF02386">
    <property type="entry name" value="TrkH"/>
    <property type="match status" value="1"/>
</dbReference>
<feature type="binding site" evidence="12">
    <location>
        <position position="114"/>
    </location>
    <ligand>
        <name>K(+)</name>
        <dbReference type="ChEBI" id="CHEBI:29103"/>
    </ligand>
</feature>
<proteinExistence type="inferred from homology"/>
<feature type="binding site" evidence="12">
    <location>
        <position position="318"/>
    </location>
    <ligand>
        <name>K(+)</name>
        <dbReference type="ChEBI" id="CHEBI:29103"/>
    </ligand>
</feature>
<keyword evidence="4" id="KW-1003">Cell membrane</keyword>
<dbReference type="EMBL" id="MFYX01000012">
    <property type="protein sequence ID" value="OGK07189.1"/>
    <property type="molecule type" value="Genomic_DNA"/>
</dbReference>
<organism evidence="14 15">
    <name type="scientific">Candidatus Raymondbacteria bacterium RIFOXYD12_FULL_49_13</name>
    <dbReference type="NCBI Taxonomy" id="1817890"/>
    <lineage>
        <taxon>Bacteria</taxon>
        <taxon>Raymondiibacteriota</taxon>
    </lineage>
</organism>
<evidence type="ECO:0000256" key="9">
    <source>
        <dbReference type="ARBA" id="ARBA00022989"/>
    </source>
</evidence>
<evidence type="ECO:0000256" key="13">
    <source>
        <dbReference type="SAM" id="Phobius"/>
    </source>
</evidence>
<dbReference type="AlphaFoldDB" id="A0A1F7FKE8"/>
<keyword evidence="9 13" id="KW-1133">Transmembrane helix</keyword>
<feature type="transmembrane region" description="Helical" evidence="13">
    <location>
        <begin position="138"/>
        <end position="163"/>
    </location>
</feature>
<evidence type="ECO:0000256" key="2">
    <source>
        <dbReference type="ARBA" id="ARBA00009137"/>
    </source>
</evidence>
<comment type="subcellular location">
    <subcellularLocation>
        <location evidence="1">Cell inner membrane</location>
        <topology evidence="1">Multi-pass membrane protein</topology>
    </subcellularLocation>
</comment>
<comment type="similarity">
    <text evidence="2">Belongs to the TrkH potassium transport family.</text>
</comment>
<dbReference type="Proteomes" id="UP000179243">
    <property type="component" value="Unassembled WGS sequence"/>
</dbReference>
<dbReference type="PIRSF" id="PIRSF006247">
    <property type="entry name" value="TrkH"/>
    <property type="match status" value="1"/>
</dbReference>
<feature type="transmembrane region" description="Helical" evidence="13">
    <location>
        <begin position="457"/>
        <end position="478"/>
    </location>
</feature>
<feature type="transmembrane region" description="Helical" evidence="13">
    <location>
        <begin position="392"/>
        <end position="419"/>
    </location>
</feature>
<evidence type="ECO:0000256" key="1">
    <source>
        <dbReference type="ARBA" id="ARBA00004429"/>
    </source>
</evidence>
<evidence type="ECO:0008006" key="16">
    <source>
        <dbReference type="Google" id="ProtNLM"/>
    </source>
</evidence>
<evidence type="ECO:0000256" key="5">
    <source>
        <dbReference type="ARBA" id="ARBA00022519"/>
    </source>
</evidence>
<reference evidence="14 15" key="1">
    <citation type="journal article" date="2016" name="Nat. Commun.">
        <title>Thousands of microbial genomes shed light on interconnected biogeochemical processes in an aquifer system.</title>
        <authorList>
            <person name="Anantharaman K."/>
            <person name="Brown C.T."/>
            <person name="Hug L.A."/>
            <person name="Sharon I."/>
            <person name="Castelle C.J."/>
            <person name="Probst A.J."/>
            <person name="Thomas B.C."/>
            <person name="Singh A."/>
            <person name="Wilkins M.J."/>
            <person name="Karaoz U."/>
            <person name="Brodie E.L."/>
            <person name="Williams K.H."/>
            <person name="Hubbard S.S."/>
            <person name="Banfield J.F."/>
        </authorList>
    </citation>
    <scope>NUCLEOTIDE SEQUENCE [LARGE SCALE GENOMIC DNA]</scope>
</reference>
<feature type="transmembrane region" description="Helical" evidence="13">
    <location>
        <begin position="274"/>
        <end position="294"/>
    </location>
</feature>
<feature type="transmembrane region" description="Helical" evidence="13">
    <location>
        <begin position="69"/>
        <end position="89"/>
    </location>
</feature>
<dbReference type="PANTHER" id="PTHR32024:SF2">
    <property type="entry name" value="TRK SYSTEM POTASSIUM UPTAKE PROTEIN TRKG-RELATED"/>
    <property type="match status" value="1"/>
</dbReference>
<feature type="binding site" evidence="12">
    <location>
        <position position="317"/>
    </location>
    <ligand>
        <name>K(+)</name>
        <dbReference type="ChEBI" id="CHEBI:29103"/>
    </ligand>
</feature>
<dbReference type="GO" id="GO:0005886">
    <property type="term" value="C:plasma membrane"/>
    <property type="evidence" value="ECO:0007669"/>
    <property type="project" value="UniProtKB-SubCell"/>
</dbReference>
<dbReference type="GO" id="GO:0015379">
    <property type="term" value="F:potassium:chloride symporter activity"/>
    <property type="evidence" value="ECO:0007669"/>
    <property type="project" value="InterPro"/>
</dbReference>
<gene>
    <name evidence="14" type="ORF">A2519_09455</name>
</gene>
<dbReference type="InterPro" id="IPR004772">
    <property type="entry name" value="TrkH"/>
</dbReference>
<keyword evidence="5" id="KW-0997">Cell inner membrane</keyword>
<keyword evidence="10" id="KW-0406">Ion transport</keyword>
<sequence length="484" mass="52587">MKIKSIVNVLGFLLVILGGVLLIPFSISAYLHEVSRLPFLISIGICLCTGLAAHFCTRGENGIGIKESFAIVTFGWLILTFFGALPFYISGKMGALSMGLTDCYFEVMSGFSTTGASILSNVESLPRGLLFWRSLTHWIGGMGIIVLTLAILPLIGAGGTWLFKAESPGSTISDKVTPRIKDTAKVLWVVYVLITGLEVILLKIGGMSLFDSFCHTFGTVGTGGFSTHNTSIAGFNVFIQIVIIVFMFISGANFALHLQALKGKPGGYLKNREFFFYCIIFLSFSICIAIDLVLRSGYPAGRALLNSVFQVVSIGTTTGFANDDFEQWSSFSRYLLFLLMFIGACGGSTGGGMKVMRIILLFKYALVRMRNLIHPQGVLRVWIRDVPVKEHVLDAVCGFFVLYILTFAIAAFILSFLGIDFQTALSASAACLGNIGPGLGAVGPMDNYGFLPAAAKWVLVLCMLVGRLEIYTVLLLFVPETWKR</sequence>
<evidence type="ECO:0000256" key="11">
    <source>
        <dbReference type="ARBA" id="ARBA00023136"/>
    </source>
</evidence>
<feature type="binding site" evidence="12">
    <location>
        <position position="223"/>
    </location>
    <ligand>
        <name>K(+)</name>
        <dbReference type="ChEBI" id="CHEBI:29103"/>
    </ligand>
</feature>
<feature type="transmembrane region" description="Helical" evidence="13">
    <location>
        <begin position="7"/>
        <end position="31"/>
    </location>
</feature>
<feature type="transmembrane region" description="Helical" evidence="13">
    <location>
        <begin position="37"/>
        <end position="57"/>
    </location>
</feature>
<evidence type="ECO:0000256" key="3">
    <source>
        <dbReference type="ARBA" id="ARBA00022448"/>
    </source>
</evidence>
<evidence type="ECO:0000313" key="14">
    <source>
        <dbReference type="EMBL" id="OGK07189.1"/>
    </source>
</evidence>
<evidence type="ECO:0000256" key="7">
    <source>
        <dbReference type="ARBA" id="ARBA00022692"/>
    </source>
</evidence>
<evidence type="ECO:0000256" key="6">
    <source>
        <dbReference type="ARBA" id="ARBA00022538"/>
    </source>
</evidence>
<keyword evidence="6" id="KW-0633">Potassium transport</keyword>
<feature type="transmembrane region" description="Helical" evidence="13">
    <location>
        <begin position="334"/>
        <end position="360"/>
    </location>
</feature>
<comment type="caution">
    <text evidence="14">The sequence shown here is derived from an EMBL/GenBank/DDBJ whole genome shotgun (WGS) entry which is preliminary data.</text>
</comment>
<feature type="transmembrane region" description="Helical" evidence="13">
    <location>
        <begin position="230"/>
        <end position="254"/>
    </location>
</feature>
<dbReference type="GO" id="GO:0046872">
    <property type="term" value="F:metal ion binding"/>
    <property type="evidence" value="ECO:0007669"/>
    <property type="project" value="UniProtKB-KW"/>
</dbReference>
<evidence type="ECO:0000256" key="12">
    <source>
        <dbReference type="PIRSR" id="PIRSR006247-1"/>
    </source>
</evidence>